<proteinExistence type="predicted"/>
<evidence type="ECO:0000313" key="2">
    <source>
        <dbReference type="Proteomes" id="UP000095131"/>
    </source>
</evidence>
<dbReference type="RefSeq" id="WP_069447391.1">
    <property type="nucleotide sequence ID" value="NZ_MDCJ01000003.1"/>
</dbReference>
<name>A0A1E3WJ05_9VIBR</name>
<reference evidence="1 2" key="1">
    <citation type="submission" date="2016-08" db="EMBL/GenBank/DDBJ databases">
        <title>Genome sequencing of Vibrio scophthalmi strain FP3289, an isolated from Paralichthys olivaceus.</title>
        <authorList>
            <person name="Han H.-J."/>
        </authorList>
    </citation>
    <scope>NUCLEOTIDE SEQUENCE [LARGE SCALE GENOMIC DNA]</scope>
    <source>
        <strain evidence="1 2">FP3289</strain>
    </source>
</reference>
<protein>
    <submittedName>
        <fullName evidence="1">Uncharacterized protein</fullName>
    </submittedName>
</protein>
<gene>
    <name evidence="1" type="ORF">VSF3289_03202</name>
</gene>
<comment type="caution">
    <text evidence="1">The sequence shown here is derived from an EMBL/GenBank/DDBJ whole genome shotgun (WGS) entry which is preliminary data.</text>
</comment>
<accession>A0A1E3WJ05</accession>
<organism evidence="1 2">
    <name type="scientific">Vibrio scophthalmi</name>
    <dbReference type="NCBI Taxonomy" id="45658"/>
    <lineage>
        <taxon>Bacteria</taxon>
        <taxon>Pseudomonadati</taxon>
        <taxon>Pseudomonadota</taxon>
        <taxon>Gammaproteobacteria</taxon>
        <taxon>Vibrionales</taxon>
        <taxon>Vibrionaceae</taxon>
        <taxon>Vibrio</taxon>
    </lineage>
</organism>
<sequence length="91" mass="10334">MIKWKGAAIYFPEERIAILKNRPTWTVSQVARAFKCGSACAAHFIDYAQNLGVIGYGQDQYGRYSVIVEPLVEPHSDLLKLVHFDECDIPY</sequence>
<evidence type="ECO:0000313" key="1">
    <source>
        <dbReference type="EMBL" id="ODS09740.1"/>
    </source>
</evidence>
<dbReference type="EMBL" id="MDCJ01000003">
    <property type="protein sequence ID" value="ODS09740.1"/>
    <property type="molecule type" value="Genomic_DNA"/>
</dbReference>
<dbReference type="Proteomes" id="UP000095131">
    <property type="component" value="Unassembled WGS sequence"/>
</dbReference>
<dbReference type="AlphaFoldDB" id="A0A1E3WJ05"/>